<dbReference type="AlphaFoldDB" id="A0A1D9Q908"/>
<dbReference type="SUPFAM" id="SSF57903">
    <property type="entry name" value="FYVE/PHD zinc finger"/>
    <property type="match status" value="1"/>
</dbReference>
<dbReference type="Gene3D" id="3.30.900.10">
    <property type="entry name" value="HORMA domain"/>
    <property type="match status" value="1"/>
</dbReference>
<keyword evidence="4" id="KW-0539">Nucleus</keyword>
<keyword evidence="5" id="KW-0469">Meiosis</keyword>
<evidence type="ECO:0000256" key="3">
    <source>
        <dbReference type="ARBA" id="ARBA00022454"/>
    </source>
</evidence>
<evidence type="ECO:0000259" key="7">
    <source>
        <dbReference type="PROSITE" id="PS50815"/>
    </source>
</evidence>
<dbReference type="VEuPathDB" id="FungiDB:sscle_07g061560"/>
<feature type="compositionally biased region" description="Polar residues" evidence="6">
    <location>
        <begin position="601"/>
        <end position="612"/>
    </location>
</feature>
<gene>
    <name evidence="8" type="ORF">sscle_07g061560</name>
</gene>
<organism evidence="8 9">
    <name type="scientific">Sclerotinia sclerotiorum (strain ATCC 18683 / 1980 / Ss-1)</name>
    <name type="common">White mold</name>
    <name type="synonym">Whetzelinia sclerotiorum</name>
    <dbReference type="NCBI Taxonomy" id="665079"/>
    <lineage>
        <taxon>Eukaryota</taxon>
        <taxon>Fungi</taxon>
        <taxon>Dikarya</taxon>
        <taxon>Ascomycota</taxon>
        <taxon>Pezizomycotina</taxon>
        <taxon>Leotiomycetes</taxon>
        <taxon>Helotiales</taxon>
        <taxon>Sclerotiniaceae</taxon>
        <taxon>Sclerotinia</taxon>
    </lineage>
</organism>
<dbReference type="Gene3D" id="3.30.40.10">
    <property type="entry name" value="Zinc/RING finger domain, C3HC4 (zinc finger)"/>
    <property type="match status" value="1"/>
</dbReference>
<feature type="compositionally biased region" description="Polar residues" evidence="6">
    <location>
        <begin position="330"/>
        <end position="345"/>
    </location>
</feature>
<dbReference type="InterPro" id="IPR003511">
    <property type="entry name" value="HORMA_dom"/>
</dbReference>
<dbReference type="PANTHER" id="PTHR48225:SF7">
    <property type="entry name" value="MEIOSIS-SPECIFIC PROTEIN HOP1"/>
    <property type="match status" value="1"/>
</dbReference>
<dbReference type="InterPro" id="IPR051294">
    <property type="entry name" value="HORMA_MeioticProgression"/>
</dbReference>
<feature type="domain" description="HORMA" evidence="7">
    <location>
        <begin position="48"/>
        <end position="280"/>
    </location>
</feature>
<dbReference type="PANTHER" id="PTHR48225">
    <property type="entry name" value="HORMA DOMAIN-CONTAINING PROTEIN 1"/>
    <property type="match status" value="1"/>
</dbReference>
<evidence type="ECO:0000256" key="5">
    <source>
        <dbReference type="ARBA" id="ARBA00023254"/>
    </source>
</evidence>
<evidence type="ECO:0000313" key="9">
    <source>
        <dbReference type="Proteomes" id="UP000177798"/>
    </source>
</evidence>
<protein>
    <recommendedName>
        <fullName evidence="7">HORMA domain-containing protein</fullName>
    </recommendedName>
</protein>
<dbReference type="PROSITE" id="PS50815">
    <property type="entry name" value="HORMA"/>
    <property type="match status" value="1"/>
</dbReference>
<feature type="region of interest" description="Disordered" evidence="6">
    <location>
        <begin position="582"/>
        <end position="668"/>
    </location>
</feature>
<dbReference type="EMBL" id="CP017820">
    <property type="protein sequence ID" value="APA11386.1"/>
    <property type="molecule type" value="Genomic_DNA"/>
</dbReference>
<evidence type="ECO:0000256" key="4">
    <source>
        <dbReference type="ARBA" id="ARBA00023242"/>
    </source>
</evidence>
<dbReference type="GO" id="GO:0005634">
    <property type="term" value="C:nucleus"/>
    <property type="evidence" value="ECO:0007669"/>
    <property type="project" value="UniProtKB-SubCell"/>
</dbReference>
<comment type="subcellular location">
    <subcellularLocation>
        <location evidence="2">Chromosome</location>
    </subcellularLocation>
    <subcellularLocation>
        <location evidence="1">Nucleus</location>
    </subcellularLocation>
</comment>
<feature type="region of interest" description="Disordered" evidence="6">
    <location>
        <begin position="290"/>
        <end position="345"/>
    </location>
</feature>
<feature type="region of interest" description="Disordered" evidence="6">
    <location>
        <begin position="1"/>
        <end position="28"/>
    </location>
</feature>
<feature type="compositionally biased region" description="Polar residues" evidence="6">
    <location>
        <begin position="625"/>
        <end position="636"/>
    </location>
</feature>
<keyword evidence="3" id="KW-0158">Chromosome</keyword>
<dbReference type="InterPro" id="IPR011011">
    <property type="entry name" value="Znf_FYVE_PHD"/>
</dbReference>
<dbReference type="Proteomes" id="UP000177798">
    <property type="component" value="Chromosome 7"/>
</dbReference>
<feature type="compositionally biased region" description="Polar residues" evidence="6">
    <location>
        <begin position="658"/>
        <end position="668"/>
    </location>
</feature>
<dbReference type="InterPro" id="IPR013083">
    <property type="entry name" value="Znf_RING/FYVE/PHD"/>
</dbReference>
<proteinExistence type="predicted"/>
<dbReference type="GO" id="GO:0051321">
    <property type="term" value="P:meiotic cell cycle"/>
    <property type="evidence" value="ECO:0007669"/>
    <property type="project" value="UniProtKB-KW"/>
</dbReference>
<dbReference type="InterPro" id="IPR036570">
    <property type="entry name" value="HORMA_dom_sf"/>
</dbReference>
<accession>A0A1D9Q908</accession>
<evidence type="ECO:0000256" key="1">
    <source>
        <dbReference type="ARBA" id="ARBA00004123"/>
    </source>
</evidence>
<name>A0A1D9Q908_SCLS1</name>
<dbReference type="SUPFAM" id="SSF56019">
    <property type="entry name" value="The spindle assembly checkpoint protein mad2"/>
    <property type="match status" value="1"/>
</dbReference>
<evidence type="ECO:0000256" key="2">
    <source>
        <dbReference type="ARBA" id="ARBA00004286"/>
    </source>
</evidence>
<dbReference type="OrthoDB" id="1928087at2759"/>
<feature type="compositionally biased region" description="Basic and acidic residues" evidence="6">
    <location>
        <begin position="297"/>
        <end position="308"/>
    </location>
</feature>
<reference evidence="9" key="1">
    <citation type="journal article" date="2017" name="Genome Biol. Evol.">
        <title>The complete genome sequence of the phytopathogenic fungus Sclerotinia sclerotiorum reveals insights into the genome architecture of broad host range pathogens.</title>
        <authorList>
            <person name="Derbyshire M."/>
            <person name="Denton-Giles M."/>
            <person name="Hegedus D."/>
            <person name="Seifbarghy S."/>
            <person name="Rollins J."/>
            <person name="van Kan J."/>
            <person name="Seidl M.F."/>
            <person name="Faino L."/>
            <person name="Mbengue M."/>
            <person name="Navaud O."/>
            <person name="Raffaele S."/>
            <person name="Hammond-Kosack K."/>
            <person name="Heard S."/>
            <person name="Oliver R."/>
        </authorList>
    </citation>
    <scope>NUCLEOTIDE SEQUENCE [LARGE SCALE GENOMIC DNA]</scope>
    <source>
        <strain evidence="9">ATCC 18683 / 1980 / Ss-1</strain>
    </source>
</reference>
<evidence type="ECO:0000313" key="8">
    <source>
        <dbReference type="EMBL" id="APA11386.1"/>
    </source>
</evidence>
<dbReference type="Pfam" id="PF02301">
    <property type="entry name" value="HORMA"/>
    <property type="match status" value="1"/>
</dbReference>
<evidence type="ECO:0000256" key="6">
    <source>
        <dbReference type="SAM" id="MobiDB-lite"/>
    </source>
</evidence>
<sequence length="668" mass="74792">MPPKLLKRPVSAKQQTKLQPKTKQKGKGKVQTVVEAPKTAQDLVLNQKQSLELVKIGVNAAISHFVFYREFFPNNCYDTRIYNASDANPTYEKFMSGTNIPKNLNLMEAGDEILSFNTIVRGSGNQGAEKLLDWLEFGVGNAVDDKCLAKLQLSVYREEVVLEQLVEAFTINFTYKDIGNDTHVQISASTSSESGKIINLGKAQQGLRELIKQVMNCSRDIKGKSSGRKVSMQLLYNDNPRPKNEYRGFRAASSSQILPDNCGVLMAKMNNGLNGLEVAYYNAPTIDSHLKGKASRRGKETSGRDRFAMTRSPKPTTPEAIIDDSRSSSRHTQFPQSHGTQESTVRWINQIGHTRGSDDMDTQLLSNHASQSTTFGKHTTLPEPKELDYMDIEEESEEGEAVRCECTNYDDRENLCEKCRNFCHSQCYGYNKESVGANFECYECLLAESEQGILFEKMYPLCTRRRMVYYLKNNGFNDMEGLCQYMSKDTPANVRTALTIVLDLTYKETQALVEALKTEGIIKRCTGYSKEPFQFSNLKRLLGELFDPSKHISHTKLFVSAAASKVNLPQKSQAQVQAQLTPLARRLVPSDGPTRGGLRSEGSSTQTPSSWRSLHDETLRRSPRVPTQSTPQQSNKRAGDEISENASKKRRAALDATSPFSVRSNSLH</sequence>
<dbReference type="GO" id="GO:0005694">
    <property type="term" value="C:chromosome"/>
    <property type="evidence" value="ECO:0007669"/>
    <property type="project" value="UniProtKB-SubCell"/>
</dbReference>